<dbReference type="InterPro" id="IPR007110">
    <property type="entry name" value="Ig-like_dom"/>
</dbReference>
<evidence type="ECO:0000256" key="4">
    <source>
        <dbReference type="ARBA" id="ARBA00022968"/>
    </source>
</evidence>
<gene>
    <name evidence="9" type="ORF">C5167_006638</name>
</gene>
<keyword evidence="10" id="KW-1185">Reference proteome</keyword>
<reference evidence="9 10" key="1">
    <citation type="journal article" date="2018" name="Science">
        <title>The opium poppy genome and morphinan production.</title>
        <authorList>
            <person name="Guo L."/>
            <person name="Winzer T."/>
            <person name="Yang X."/>
            <person name="Li Y."/>
            <person name="Ning Z."/>
            <person name="He Z."/>
            <person name="Teodor R."/>
            <person name="Lu Y."/>
            <person name="Bowser T.A."/>
            <person name="Graham I.A."/>
            <person name="Ye K."/>
        </authorList>
    </citation>
    <scope>NUCLEOTIDE SEQUENCE [LARGE SCALE GENOMIC DNA]</scope>
    <source>
        <strain evidence="10">cv. HN1</strain>
        <tissue evidence="9">Leaves</tissue>
    </source>
</reference>
<dbReference type="PANTHER" id="PTHR32285:SF208">
    <property type="entry name" value="PROTEIN TRICHOME BIREFRINGENCE-LIKE 2"/>
    <property type="match status" value="1"/>
</dbReference>
<organism evidence="9 10">
    <name type="scientific">Papaver somniferum</name>
    <name type="common">Opium poppy</name>
    <dbReference type="NCBI Taxonomy" id="3469"/>
    <lineage>
        <taxon>Eukaryota</taxon>
        <taxon>Viridiplantae</taxon>
        <taxon>Streptophyta</taxon>
        <taxon>Embryophyta</taxon>
        <taxon>Tracheophyta</taxon>
        <taxon>Spermatophyta</taxon>
        <taxon>Magnoliopsida</taxon>
        <taxon>Ranunculales</taxon>
        <taxon>Papaveraceae</taxon>
        <taxon>Papaveroideae</taxon>
        <taxon>Papaver</taxon>
    </lineage>
</organism>
<evidence type="ECO:0000256" key="6">
    <source>
        <dbReference type="ARBA" id="ARBA00023136"/>
    </source>
</evidence>
<dbReference type="InterPro" id="IPR025846">
    <property type="entry name" value="TBL_N"/>
</dbReference>
<dbReference type="Pfam" id="PF13839">
    <property type="entry name" value="PC-Esterase"/>
    <property type="match status" value="1"/>
</dbReference>
<proteinExistence type="inferred from homology"/>
<dbReference type="GO" id="GO:0016020">
    <property type="term" value="C:membrane"/>
    <property type="evidence" value="ECO:0007669"/>
    <property type="project" value="UniProtKB-SubCell"/>
</dbReference>
<comment type="subcellular location">
    <subcellularLocation>
        <location evidence="1">Membrane</location>
        <topology evidence="1">Single-pass membrane protein</topology>
    </subcellularLocation>
</comment>
<dbReference type="OMA" id="WISKHIN"/>
<evidence type="ECO:0000313" key="9">
    <source>
        <dbReference type="EMBL" id="RZC59324.1"/>
    </source>
</evidence>
<evidence type="ECO:0000313" key="10">
    <source>
        <dbReference type="Proteomes" id="UP000316621"/>
    </source>
</evidence>
<comment type="similarity">
    <text evidence="2">Belongs to the PC-esterase family. TBL subfamily.</text>
</comment>
<dbReference type="GO" id="GO:0016413">
    <property type="term" value="F:O-acetyltransferase activity"/>
    <property type="evidence" value="ECO:0007669"/>
    <property type="project" value="InterPro"/>
</dbReference>
<evidence type="ECO:0000256" key="2">
    <source>
        <dbReference type="ARBA" id="ARBA00007727"/>
    </source>
</evidence>
<keyword evidence="5 7" id="KW-1133">Transmembrane helix</keyword>
<accession>A0A4Y7JDU2</accession>
<evidence type="ECO:0000256" key="1">
    <source>
        <dbReference type="ARBA" id="ARBA00004167"/>
    </source>
</evidence>
<protein>
    <recommendedName>
        <fullName evidence="8">Ig-like domain-containing protein</fullName>
    </recommendedName>
</protein>
<feature type="domain" description="Ig-like" evidence="8">
    <location>
        <begin position="152"/>
        <end position="226"/>
    </location>
</feature>
<dbReference type="Proteomes" id="UP000316621">
    <property type="component" value="Chromosome 4"/>
</dbReference>
<evidence type="ECO:0000256" key="5">
    <source>
        <dbReference type="ARBA" id="ARBA00022989"/>
    </source>
</evidence>
<dbReference type="GO" id="GO:0005794">
    <property type="term" value="C:Golgi apparatus"/>
    <property type="evidence" value="ECO:0007669"/>
    <property type="project" value="TreeGrafter"/>
</dbReference>
<feature type="transmembrane region" description="Helical" evidence="7">
    <location>
        <begin position="26"/>
        <end position="51"/>
    </location>
</feature>
<sequence>MERHGTWAKLCHLMETVRSTRKDSMLLVGFGFIFGASTFIFIASIFILPFLSPSRMNPLLQNNLNRFYKKFTLLHFPYYTSSTTSTGECNIFEGQWVRVSNREPYYPLGSCPYIERSPYDCYKNGRPDDAYLKWQWQWQSHPSNNGCNKNIPSILNAGDFLERLRGKKVAFSGDSLNRNMFESLACILWNAVPDKSKVSWLPGNIGHDIRGDMAVRYEASDYNCTVGFVWSPFLVYETNPKNRRTQEGIQKQVRETMRLDMIDPRASTFYRDADVVVFDSWHWWVGNKVHNGKDYFQEGNSLYPQLEINKAYKKALGTWRRWIDKNIDSNKTQVAFAEYSETHYEGGQWNTHGKCNRETEPIMSNETYRRRNPSRAKVLHDTLRLMKTPVLYLNISKLTYYRADGHPSIYSKNLTVQERIASTDPQDCVHWCLPGVPDTWNELLYIALMRAGKGSFAQ</sequence>
<dbReference type="Gramene" id="RZC59324">
    <property type="protein sequence ID" value="RZC59324"/>
    <property type="gene ID" value="C5167_006638"/>
</dbReference>
<dbReference type="Pfam" id="PF14416">
    <property type="entry name" value="PMR5N"/>
    <property type="match status" value="1"/>
</dbReference>
<keyword evidence="3 7" id="KW-0812">Transmembrane</keyword>
<dbReference type="InterPro" id="IPR029962">
    <property type="entry name" value="TBL"/>
</dbReference>
<name>A0A4Y7JDU2_PAPSO</name>
<keyword evidence="4" id="KW-0735">Signal-anchor</keyword>
<dbReference type="AlphaFoldDB" id="A0A4Y7JDU2"/>
<evidence type="ECO:0000256" key="3">
    <source>
        <dbReference type="ARBA" id="ARBA00022692"/>
    </source>
</evidence>
<dbReference type="InterPro" id="IPR026057">
    <property type="entry name" value="TBL_C"/>
</dbReference>
<keyword evidence="6 7" id="KW-0472">Membrane</keyword>
<evidence type="ECO:0000256" key="7">
    <source>
        <dbReference type="SAM" id="Phobius"/>
    </source>
</evidence>
<dbReference type="EMBL" id="CM010718">
    <property type="protein sequence ID" value="RZC59324.1"/>
    <property type="molecule type" value="Genomic_DNA"/>
</dbReference>
<dbReference type="PANTHER" id="PTHR32285">
    <property type="entry name" value="PROTEIN TRICHOME BIREFRINGENCE-LIKE 9-RELATED"/>
    <property type="match status" value="1"/>
</dbReference>
<evidence type="ECO:0000259" key="8">
    <source>
        <dbReference type="PROSITE" id="PS50835"/>
    </source>
</evidence>
<dbReference type="PROSITE" id="PS50835">
    <property type="entry name" value="IG_LIKE"/>
    <property type="match status" value="1"/>
</dbReference>